<evidence type="ECO:0000313" key="2">
    <source>
        <dbReference type="EMBL" id="KAK0322924.1"/>
    </source>
</evidence>
<evidence type="ECO:0000256" key="1">
    <source>
        <dbReference type="SAM" id="MobiDB-lite"/>
    </source>
</evidence>
<proteinExistence type="predicted"/>
<feature type="compositionally biased region" description="Basic residues" evidence="1">
    <location>
        <begin position="24"/>
        <end position="33"/>
    </location>
</feature>
<feature type="region of interest" description="Disordered" evidence="1">
    <location>
        <begin position="15"/>
        <end position="47"/>
    </location>
</feature>
<dbReference type="Proteomes" id="UP001175353">
    <property type="component" value="Unassembled WGS sequence"/>
</dbReference>
<dbReference type="EMBL" id="JASUXU010000014">
    <property type="protein sequence ID" value="KAK0322924.1"/>
    <property type="molecule type" value="Genomic_DNA"/>
</dbReference>
<evidence type="ECO:0000313" key="3">
    <source>
        <dbReference type="EMBL" id="KAK0978408.1"/>
    </source>
</evidence>
<sequence length="93" mass="10250">MSLFRKAHARSLRAPVRYSPTFTPRKRTTKRKTAGSNVPITTHKRKSTKAKAVWLPAVSATTCKAKRPVVVNKFKTNRVTRSQGCAGPCAKGL</sequence>
<gene>
    <name evidence="2" type="ORF">LTR82_005852</name>
    <name evidence="3" type="ORF">LTR91_012982</name>
</gene>
<dbReference type="AlphaFoldDB" id="A0AAN6FT98"/>
<comment type="caution">
    <text evidence="2">The sequence shown here is derived from an EMBL/GenBank/DDBJ whole genome shotgun (WGS) entry which is preliminary data.</text>
</comment>
<reference evidence="3" key="2">
    <citation type="submission" date="2023-06" db="EMBL/GenBank/DDBJ databases">
        <title>Black Yeasts Isolated from many extreme environments.</title>
        <authorList>
            <person name="Coleine C."/>
            <person name="Stajich J.E."/>
            <person name="Selbmann L."/>
        </authorList>
    </citation>
    <scope>NUCLEOTIDE SEQUENCE</scope>
    <source>
        <strain evidence="3">CCFEE 5200</strain>
    </source>
</reference>
<reference evidence="2" key="1">
    <citation type="submission" date="2021-12" db="EMBL/GenBank/DDBJ databases">
        <title>Black yeast isolated from Biological Soil Crust.</title>
        <authorList>
            <person name="Kurbessoian T."/>
        </authorList>
    </citation>
    <scope>NUCLEOTIDE SEQUENCE</scope>
    <source>
        <strain evidence="2">CCFEE 5208</strain>
    </source>
</reference>
<protein>
    <submittedName>
        <fullName evidence="2">Uncharacterized protein</fullName>
    </submittedName>
</protein>
<evidence type="ECO:0000313" key="5">
    <source>
        <dbReference type="Proteomes" id="UP001175353"/>
    </source>
</evidence>
<name>A0AAN6FT98_9PEZI</name>
<accession>A0AAN6FT98</accession>
<dbReference type="Proteomes" id="UP001168146">
    <property type="component" value="Unassembled WGS sequence"/>
</dbReference>
<evidence type="ECO:0000313" key="4">
    <source>
        <dbReference type="Proteomes" id="UP001168146"/>
    </source>
</evidence>
<dbReference type="EMBL" id="JAUJLE010000128">
    <property type="protein sequence ID" value="KAK0978408.1"/>
    <property type="molecule type" value="Genomic_DNA"/>
</dbReference>
<organism evidence="2 4">
    <name type="scientific">Friedmanniomyces endolithicus</name>
    <dbReference type="NCBI Taxonomy" id="329885"/>
    <lineage>
        <taxon>Eukaryota</taxon>
        <taxon>Fungi</taxon>
        <taxon>Dikarya</taxon>
        <taxon>Ascomycota</taxon>
        <taxon>Pezizomycotina</taxon>
        <taxon>Dothideomycetes</taxon>
        <taxon>Dothideomycetidae</taxon>
        <taxon>Mycosphaerellales</taxon>
        <taxon>Teratosphaeriaceae</taxon>
        <taxon>Friedmanniomyces</taxon>
    </lineage>
</organism>
<keyword evidence="5" id="KW-1185">Reference proteome</keyword>